<protein>
    <recommendedName>
        <fullName evidence="2">NAD(P)-binding domain-containing protein</fullName>
    </recommendedName>
</protein>
<comment type="caution">
    <text evidence="3">The sequence shown here is derived from an EMBL/GenBank/DDBJ whole genome shotgun (WGS) entry which is preliminary data.</text>
</comment>
<gene>
    <name evidence="3" type="ORF">E0Z10_g7882</name>
</gene>
<keyword evidence="4" id="KW-1185">Reference proteome</keyword>
<dbReference type="OrthoDB" id="419598at2759"/>
<dbReference type="Gene3D" id="3.40.50.720">
    <property type="entry name" value="NAD(P)-binding Rossmann-like Domain"/>
    <property type="match status" value="1"/>
</dbReference>
<dbReference type="PANTHER" id="PTHR15020">
    <property type="entry name" value="FLAVIN REDUCTASE-RELATED"/>
    <property type="match status" value="1"/>
</dbReference>
<dbReference type="EMBL" id="SKBN01000196">
    <property type="protein sequence ID" value="TGJ80890.1"/>
    <property type="molecule type" value="Genomic_DNA"/>
</dbReference>
<evidence type="ECO:0000313" key="3">
    <source>
        <dbReference type="EMBL" id="TGJ80890.1"/>
    </source>
</evidence>
<evidence type="ECO:0000256" key="1">
    <source>
        <dbReference type="ARBA" id="ARBA00038376"/>
    </source>
</evidence>
<evidence type="ECO:0000259" key="2">
    <source>
        <dbReference type="Pfam" id="PF13460"/>
    </source>
</evidence>
<dbReference type="Proteomes" id="UP000297716">
    <property type="component" value="Unassembled WGS sequence"/>
</dbReference>
<dbReference type="InterPro" id="IPR016040">
    <property type="entry name" value="NAD(P)-bd_dom"/>
</dbReference>
<dbReference type="InterPro" id="IPR036291">
    <property type="entry name" value="NAD(P)-bd_dom_sf"/>
</dbReference>
<dbReference type="Pfam" id="PF13460">
    <property type="entry name" value="NAD_binding_10"/>
    <property type="match status" value="1"/>
</dbReference>
<sequence length="225" mass="24274">MHLLILGGSGRTGKLIVEEALSKGHSVVALVRSPASFPLGARPGLTLVEGTPMKPQDLQKAFAASPKSPEAVLVALSLKRVSDSPLAAVDPSNPIRIMEDSVAKAITVMKEYGTKRLVIMSQWGAGDSFGSMNILFRGMFSHTNMKYGLSAHNNLDKETRKTEVDYTFVRASVLADGDAAPIKLYPDDGKGINFLPKVTRASVAKFMVEACEKNDFIRRSPVISN</sequence>
<dbReference type="AlphaFoldDB" id="A0A4Z0YPI0"/>
<dbReference type="SUPFAM" id="SSF51735">
    <property type="entry name" value="NAD(P)-binding Rossmann-fold domains"/>
    <property type="match status" value="1"/>
</dbReference>
<dbReference type="STRING" id="37992.A0A4Z0YPI0"/>
<name>A0A4Z0YPI0_9PEZI</name>
<proteinExistence type="inferred from homology"/>
<dbReference type="PANTHER" id="PTHR15020:SF50">
    <property type="entry name" value="UPF0659 PROTEIN YMR090W"/>
    <property type="match status" value="1"/>
</dbReference>
<comment type="similarity">
    <text evidence="1">Belongs to the avfA family.</text>
</comment>
<accession>A0A4Z0YPI0</accession>
<feature type="domain" description="NAD(P)-binding" evidence="2">
    <location>
        <begin position="7"/>
        <end position="212"/>
    </location>
</feature>
<reference evidence="3 4" key="1">
    <citation type="submission" date="2019-03" db="EMBL/GenBank/DDBJ databases">
        <title>Draft genome sequence of Xylaria hypoxylon DSM 108379, a ubiquitous saprotrophic-parasitic fungi on hardwood.</title>
        <authorList>
            <person name="Buettner E."/>
            <person name="Leonhardt S."/>
            <person name="Gebauer A.M."/>
            <person name="Liers C."/>
            <person name="Hofrichter M."/>
            <person name="Kellner H."/>
        </authorList>
    </citation>
    <scope>NUCLEOTIDE SEQUENCE [LARGE SCALE GENOMIC DNA]</scope>
    <source>
        <strain evidence="3 4">DSM 108379</strain>
    </source>
</reference>
<evidence type="ECO:0000313" key="4">
    <source>
        <dbReference type="Proteomes" id="UP000297716"/>
    </source>
</evidence>
<organism evidence="3 4">
    <name type="scientific">Xylaria hypoxylon</name>
    <dbReference type="NCBI Taxonomy" id="37992"/>
    <lineage>
        <taxon>Eukaryota</taxon>
        <taxon>Fungi</taxon>
        <taxon>Dikarya</taxon>
        <taxon>Ascomycota</taxon>
        <taxon>Pezizomycotina</taxon>
        <taxon>Sordariomycetes</taxon>
        <taxon>Xylariomycetidae</taxon>
        <taxon>Xylariales</taxon>
        <taxon>Xylariaceae</taxon>
        <taxon>Xylaria</taxon>
    </lineage>
</organism>